<feature type="domain" description="Tyrosinase copper-binding" evidence="3">
    <location>
        <begin position="137"/>
        <end position="154"/>
    </location>
</feature>
<dbReference type="SUPFAM" id="SSF48056">
    <property type="entry name" value="Di-copper centre-containing domain"/>
    <property type="match status" value="1"/>
</dbReference>
<dbReference type="GO" id="GO:0046872">
    <property type="term" value="F:metal ion binding"/>
    <property type="evidence" value="ECO:0007669"/>
    <property type="project" value="UniProtKB-KW"/>
</dbReference>
<dbReference type="AlphaFoldDB" id="A0A2K1QQF1"/>
<dbReference type="PROSITE" id="PS00497">
    <property type="entry name" value="TYROSINASE_1"/>
    <property type="match status" value="1"/>
</dbReference>
<dbReference type="Proteomes" id="UP000243797">
    <property type="component" value="Unassembled WGS sequence"/>
</dbReference>
<dbReference type="InParanoid" id="A0A2K1QQF1"/>
<dbReference type="PANTHER" id="PTHR11474">
    <property type="entry name" value="TYROSINASE FAMILY MEMBER"/>
    <property type="match status" value="1"/>
</dbReference>
<feature type="signal peptide" evidence="2">
    <location>
        <begin position="1"/>
        <end position="25"/>
    </location>
</feature>
<dbReference type="InterPro" id="IPR008922">
    <property type="entry name" value="Di-copper_centre_dom_sf"/>
</dbReference>
<dbReference type="PRINTS" id="PR00092">
    <property type="entry name" value="TYROSINASE"/>
</dbReference>
<accession>A0A2K1QQF1</accession>
<dbReference type="PROSITE" id="PS00498">
    <property type="entry name" value="TYROSINASE_2"/>
    <property type="match status" value="1"/>
</dbReference>
<evidence type="ECO:0000259" key="3">
    <source>
        <dbReference type="PROSITE" id="PS00497"/>
    </source>
</evidence>
<dbReference type="STRING" id="2082308.A0A2K1QQF1"/>
<dbReference type="Gene3D" id="1.10.1280.10">
    <property type="entry name" value="Di-copper center containing domain from catechol oxidase"/>
    <property type="match status" value="1"/>
</dbReference>
<proteinExistence type="predicted"/>
<keyword evidence="1" id="KW-0479">Metal-binding</keyword>
<dbReference type="PANTHER" id="PTHR11474:SF116">
    <property type="entry name" value="TYROSINASE"/>
    <property type="match status" value="1"/>
</dbReference>
<dbReference type="Pfam" id="PF00264">
    <property type="entry name" value="Tyrosinase"/>
    <property type="match status" value="1"/>
</dbReference>
<dbReference type="InterPro" id="IPR050316">
    <property type="entry name" value="Tyrosinase/Hemocyanin"/>
</dbReference>
<dbReference type="EMBL" id="NKHZ01000051">
    <property type="protein sequence ID" value="PNS17318.1"/>
    <property type="molecule type" value="Genomic_DNA"/>
</dbReference>
<dbReference type="InterPro" id="IPR002227">
    <property type="entry name" value="Tyrosinase_Cu-bd"/>
</dbReference>
<evidence type="ECO:0000256" key="2">
    <source>
        <dbReference type="SAM" id="SignalP"/>
    </source>
</evidence>
<evidence type="ECO:0000259" key="4">
    <source>
        <dbReference type="PROSITE" id="PS00498"/>
    </source>
</evidence>
<organism evidence="5 6">
    <name type="scientific">Sphaceloma murrayae</name>
    <dbReference type="NCBI Taxonomy" id="2082308"/>
    <lineage>
        <taxon>Eukaryota</taxon>
        <taxon>Fungi</taxon>
        <taxon>Dikarya</taxon>
        <taxon>Ascomycota</taxon>
        <taxon>Pezizomycotina</taxon>
        <taxon>Dothideomycetes</taxon>
        <taxon>Dothideomycetidae</taxon>
        <taxon>Myriangiales</taxon>
        <taxon>Elsinoaceae</taxon>
        <taxon>Sphaceloma</taxon>
    </lineage>
</organism>
<keyword evidence="6" id="KW-1185">Reference proteome</keyword>
<keyword evidence="2" id="KW-0732">Signal</keyword>
<dbReference type="GO" id="GO:0016491">
    <property type="term" value="F:oxidoreductase activity"/>
    <property type="evidence" value="ECO:0007669"/>
    <property type="project" value="InterPro"/>
</dbReference>
<evidence type="ECO:0000313" key="5">
    <source>
        <dbReference type="EMBL" id="PNS17318.1"/>
    </source>
</evidence>
<dbReference type="OrthoDB" id="6132182at2759"/>
<protein>
    <submittedName>
        <fullName evidence="5">Tyrosinase</fullName>
    </submittedName>
</protein>
<name>A0A2K1QQF1_9PEZI</name>
<sequence length="408" mass="45009">MLLPTSLRGMLAAVWLLSIIRISSAGPIHPPWSSTGITKTNTSWVPDDTSGTDMLARSGLSNLQASMGNMTAHNCTIGRASRRREWHTLAKFEKLSYIAAVRCLQSLPSRMSDTVPGARTRYDDFVATHMQQTLSIHNNGIFLAWHRYYTYAYEQALVNECGYRGTQPYLNWGKLASDPLGAPVFDGSPTSISGNGAYRNNSGIGLPSPDNVQLLIPPYKGGDCITSGPFKNYQANLGPVRANYPYVEQNPQADGLGYNPRCLRRDINPFASASLYDQNTTDLITNSLDLATFQTTLNGDPAKQMLGVHAAGHFMIGGDPAADFYASPGDPFFFLHHAQVDRVWWIWQNQDLANREQIVSGTITNRNIPPSRDARLDDVIDLGVLAEKKYTLGESMSTVKGPFCYIYE</sequence>
<feature type="chain" id="PRO_5014327751" evidence="2">
    <location>
        <begin position="26"/>
        <end position="408"/>
    </location>
</feature>
<gene>
    <name evidence="5" type="ORF">CAC42_7001</name>
</gene>
<evidence type="ECO:0000313" key="6">
    <source>
        <dbReference type="Proteomes" id="UP000243797"/>
    </source>
</evidence>
<evidence type="ECO:0000256" key="1">
    <source>
        <dbReference type="ARBA" id="ARBA00022723"/>
    </source>
</evidence>
<comment type="caution">
    <text evidence="5">The sequence shown here is derived from an EMBL/GenBank/DDBJ whole genome shotgun (WGS) entry which is preliminary data.</text>
</comment>
<reference evidence="5 6" key="1">
    <citation type="submission" date="2017-06" db="EMBL/GenBank/DDBJ databases">
        <title>Draft genome sequence of a variant of Elsinoe murrayae.</title>
        <authorList>
            <person name="Cheng Q."/>
        </authorList>
    </citation>
    <scope>NUCLEOTIDE SEQUENCE [LARGE SCALE GENOMIC DNA]</scope>
    <source>
        <strain evidence="5 6">CQ-2017a</strain>
    </source>
</reference>
<feature type="domain" description="Tyrosinase copper-binding" evidence="4">
    <location>
        <begin position="330"/>
        <end position="341"/>
    </location>
</feature>